<name>A0AAX4NZF3_9CHLO</name>
<reference evidence="1 2" key="1">
    <citation type="submission" date="2024-03" db="EMBL/GenBank/DDBJ databases">
        <title>Complete genome sequence of the green alga Chloropicon roscoffensis RCC1871.</title>
        <authorList>
            <person name="Lemieux C."/>
            <person name="Pombert J.-F."/>
            <person name="Otis C."/>
            <person name="Turmel M."/>
        </authorList>
    </citation>
    <scope>NUCLEOTIDE SEQUENCE [LARGE SCALE GENOMIC DNA]</scope>
    <source>
        <strain evidence="1 2">RCC1871</strain>
    </source>
</reference>
<proteinExistence type="predicted"/>
<evidence type="ECO:0000313" key="1">
    <source>
        <dbReference type="EMBL" id="WZN58989.1"/>
    </source>
</evidence>
<dbReference type="AlphaFoldDB" id="A0AAX4NZF3"/>
<sequence>MADTQTSALKRRLSEKLVRASTASYRAFRATVKEGKSLELSNVPRVFATKQATIVRTQQHLGSMPKLLAEIEELYDALGRRLR</sequence>
<accession>A0AAX4NZF3</accession>
<organism evidence="1 2">
    <name type="scientific">Chloropicon roscoffensis</name>
    <dbReference type="NCBI Taxonomy" id="1461544"/>
    <lineage>
        <taxon>Eukaryota</taxon>
        <taxon>Viridiplantae</taxon>
        <taxon>Chlorophyta</taxon>
        <taxon>Chloropicophyceae</taxon>
        <taxon>Chloropicales</taxon>
        <taxon>Chloropicaceae</taxon>
        <taxon>Chloropicon</taxon>
    </lineage>
</organism>
<dbReference type="EMBL" id="CP151501">
    <property type="protein sequence ID" value="WZN58989.1"/>
    <property type="molecule type" value="Genomic_DNA"/>
</dbReference>
<gene>
    <name evidence="1" type="ORF">HKI87_01g05140</name>
</gene>
<protein>
    <submittedName>
        <fullName evidence="1">Uncharacterized protein</fullName>
    </submittedName>
</protein>
<keyword evidence="2" id="KW-1185">Reference proteome</keyword>
<dbReference type="Proteomes" id="UP001472866">
    <property type="component" value="Chromosome 01"/>
</dbReference>
<evidence type="ECO:0000313" key="2">
    <source>
        <dbReference type="Proteomes" id="UP001472866"/>
    </source>
</evidence>